<dbReference type="PANTHER" id="PTHR47381:SF3">
    <property type="entry name" value="ALPHA_BETA-HYDROLASES SUPERFAMILY PROTEIN"/>
    <property type="match status" value="1"/>
</dbReference>
<dbReference type="SUPFAM" id="SSF53474">
    <property type="entry name" value="alpha/beta-Hydrolases"/>
    <property type="match status" value="1"/>
</dbReference>
<dbReference type="Proteomes" id="UP000827549">
    <property type="component" value="Chromosome 2"/>
</dbReference>
<name>A0AAF1BJM7_9TREE</name>
<dbReference type="Gene3D" id="3.40.50.1820">
    <property type="entry name" value="alpha/beta hydrolase"/>
    <property type="match status" value="1"/>
</dbReference>
<reference evidence="1" key="1">
    <citation type="submission" date="2023-10" db="EMBL/GenBank/DDBJ databases">
        <authorList>
            <person name="Noh H."/>
        </authorList>
    </citation>
    <scope>NUCLEOTIDE SEQUENCE</scope>
    <source>
        <strain evidence="1">DUCC4014</strain>
    </source>
</reference>
<protein>
    <recommendedName>
        <fullName evidence="3">Peptidase S9 prolyl oligopeptidase catalytic domain-containing protein</fullName>
    </recommendedName>
</protein>
<organism evidence="1 2">
    <name type="scientific">Vanrija pseudolonga</name>
    <dbReference type="NCBI Taxonomy" id="143232"/>
    <lineage>
        <taxon>Eukaryota</taxon>
        <taxon>Fungi</taxon>
        <taxon>Dikarya</taxon>
        <taxon>Basidiomycota</taxon>
        <taxon>Agaricomycotina</taxon>
        <taxon>Tremellomycetes</taxon>
        <taxon>Trichosporonales</taxon>
        <taxon>Trichosporonaceae</taxon>
        <taxon>Vanrija</taxon>
    </lineage>
</organism>
<dbReference type="InterPro" id="IPR029058">
    <property type="entry name" value="AB_hydrolase_fold"/>
</dbReference>
<dbReference type="EMBL" id="CP086715">
    <property type="protein sequence ID" value="WOO78554.1"/>
    <property type="molecule type" value="Genomic_DNA"/>
</dbReference>
<evidence type="ECO:0000313" key="2">
    <source>
        <dbReference type="Proteomes" id="UP000827549"/>
    </source>
</evidence>
<proteinExistence type="predicted"/>
<dbReference type="GeneID" id="87805351"/>
<dbReference type="AlphaFoldDB" id="A0AAF1BJM7"/>
<accession>A0AAF1BJM7</accession>
<dbReference type="RefSeq" id="XP_062624586.1">
    <property type="nucleotide sequence ID" value="XM_062768602.1"/>
</dbReference>
<gene>
    <name evidence="1" type="ORF">LOC62_02G002101</name>
</gene>
<evidence type="ECO:0000313" key="1">
    <source>
        <dbReference type="EMBL" id="WOO78554.1"/>
    </source>
</evidence>
<evidence type="ECO:0008006" key="3">
    <source>
        <dbReference type="Google" id="ProtNLM"/>
    </source>
</evidence>
<sequence>MPPSTVLHAMDYPALALGHREPSKRTLDLVDLTVHVYGLDEIRNSPLPISVIIASHGRCNSVKNMHYFAVGLLGELRRLERKGDRVKTHDALVVTLDHRNHGTRLKHRTANLAFDQNPAHLADMAATVFGAVQDHQFIIEFLPVYLFPRDERVVTQWMATGISLGGNTVWRLLAEEPRIRIGVPIIGLPPDSFVKYLSARAVSSGLALAPPTFPASLRPWMEKKAKPGAYDGKKILTLHGAGDELVPYRYGQEDIRAVLATAAPGDVEIWVQDGVGHICSPEMLGRTAQWFWRWGLSAPKEA</sequence>
<dbReference type="PANTHER" id="PTHR47381">
    <property type="entry name" value="ALPHA/BETA-HYDROLASES SUPERFAMILY PROTEIN"/>
    <property type="match status" value="1"/>
</dbReference>
<keyword evidence="2" id="KW-1185">Reference proteome</keyword>